<feature type="transmembrane region" description="Helical" evidence="1">
    <location>
        <begin position="20"/>
        <end position="42"/>
    </location>
</feature>
<reference evidence="2 3" key="1">
    <citation type="submission" date="2023-08" db="EMBL/GenBank/DDBJ databases">
        <title>A Necator americanus chromosomal reference genome.</title>
        <authorList>
            <person name="Ilik V."/>
            <person name="Petrzelkova K.J."/>
            <person name="Pardy F."/>
            <person name="Fuh T."/>
            <person name="Niatou-Singa F.S."/>
            <person name="Gouil Q."/>
            <person name="Baker L."/>
            <person name="Ritchie M.E."/>
            <person name="Jex A.R."/>
            <person name="Gazzola D."/>
            <person name="Li H."/>
            <person name="Toshio Fujiwara R."/>
            <person name="Zhan B."/>
            <person name="Aroian R.V."/>
            <person name="Pafco B."/>
            <person name="Schwarz E.M."/>
        </authorList>
    </citation>
    <scope>NUCLEOTIDE SEQUENCE [LARGE SCALE GENOMIC DNA]</scope>
    <source>
        <strain evidence="2 3">Aroian</strain>
        <tissue evidence="2">Whole animal</tissue>
    </source>
</reference>
<keyword evidence="3" id="KW-1185">Reference proteome</keyword>
<organism evidence="2 3">
    <name type="scientific">Necator americanus</name>
    <name type="common">Human hookworm</name>
    <dbReference type="NCBI Taxonomy" id="51031"/>
    <lineage>
        <taxon>Eukaryota</taxon>
        <taxon>Metazoa</taxon>
        <taxon>Ecdysozoa</taxon>
        <taxon>Nematoda</taxon>
        <taxon>Chromadorea</taxon>
        <taxon>Rhabditida</taxon>
        <taxon>Rhabditina</taxon>
        <taxon>Rhabditomorpha</taxon>
        <taxon>Strongyloidea</taxon>
        <taxon>Ancylostomatidae</taxon>
        <taxon>Bunostominae</taxon>
        <taxon>Necator</taxon>
    </lineage>
</organism>
<evidence type="ECO:0000313" key="2">
    <source>
        <dbReference type="EMBL" id="KAK6743783.1"/>
    </source>
</evidence>
<accession>A0ABR1D1F1</accession>
<evidence type="ECO:0000256" key="1">
    <source>
        <dbReference type="SAM" id="Phobius"/>
    </source>
</evidence>
<name>A0ABR1D1F1_NECAM</name>
<comment type="caution">
    <text evidence="2">The sequence shown here is derived from an EMBL/GenBank/DDBJ whole genome shotgun (WGS) entry which is preliminary data.</text>
</comment>
<keyword evidence="1" id="KW-0812">Transmembrane</keyword>
<keyword evidence="1" id="KW-0472">Membrane</keyword>
<evidence type="ECO:0000313" key="3">
    <source>
        <dbReference type="Proteomes" id="UP001303046"/>
    </source>
</evidence>
<dbReference type="EMBL" id="JAVFWL010000003">
    <property type="protein sequence ID" value="KAK6743783.1"/>
    <property type="molecule type" value="Genomic_DNA"/>
</dbReference>
<protein>
    <submittedName>
        <fullName evidence="2">Uncharacterized protein</fullName>
    </submittedName>
</protein>
<sequence>MRLAAYLNLNYENDDLLPMLIVVFNLVPVSIFLAVMSFTFVINFGTALIIQMIAVVMCLAWLIPCLIFCSISALVVWQAIQFVRFLIGAYIDRSLSKSIPPHKVY</sequence>
<dbReference type="Proteomes" id="UP001303046">
    <property type="component" value="Unassembled WGS sequence"/>
</dbReference>
<gene>
    <name evidence="2" type="primary">Necator_chrIII.g11602</name>
    <name evidence="2" type="ORF">RB195_010837</name>
</gene>
<feature type="transmembrane region" description="Helical" evidence="1">
    <location>
        <begin position="48"/>
        <end position="77"/>
    </location>
</feature>
<proteinExistence type="predicted"/>
<keyword evidence="1" id="KW-1133">Transmembrane helix</keyword>